<proteinExistence type="predicted"/>
<comment type="caution">
    <text evidence="6">The sequence shown here is derived from an EMBL/GenBank/DDBJ whole genome shotgun (WGS) entry which is preliminary data.</text>
</comment>
<dbReference type="GO" id="GO:0022857">
    <property type="term" value="F:transmembrane transporter activity"/>
    <property type="evidence" value="ECO:0007669"/>
    <property type="project" value="InterPro"/>
</dbReference>
<sequence>MRKNSTDRLMTLNFWRMCTANLLLFASVYMLFPVLSFVMPEQLGMSVSRTGDMFLAFIAAMFAAGPFHAYLCDEYKRKNVLLSSAFVMLAAMAGYAFADSYLKLMLLASVQGVCFGLATTAGITVAIDITTSTRRSAGNMIYAWSARLGMLAGACAGFLLYDLYGFRTVVYAAVAVGVLGMYFASRVYVAFRAPIGMRLCSLDRFLLPRAWVPALNMLLIAFVPGVLLPLLYIGDYIAFLALAALVFLTLPFTRMFVKLSHHCQRGTGNTTCHLVMETGLLAGLATACRLADAFLLYHAAGVAAILALFFFVLLTYPYYKRKRVR</sequence>
<keyword evidence="1 4" id="KW-0812">Transmembrane</keyword>
<feature type="transmembrane region" description="Helical" evidence="4">
    <location>
        <begin position="54"/>
        <end position="72"/>
    </location>
</feature>
<dbReference type="InterPro" id="IPR020846">
    <property type="entry name" value="MFS_dom"/>
</dbReference>
<feature type="transmembrane region" description="Helical" evidence="4">
    <location>
        <begin position="210"/>
        <end position="230"/>
    </location>
</feature>
<evidence type="ECO:0000256" key="2">
    <source>
        <dbReference type="ARBA" id="ARBA00022989"/>
    </source>
</evidence>
<feature type="transmembrane region" description="Helical" evidence="4">
    <location>
        <begin position="104"/>
        <end position="129"/>
    </location>
</feature>
<evidence type="ECO:0000256" key="1">
    <source>
        <dbReference type="ARBA" id="ARBA00022692"/>
    </source>
</evidence>
<feature type="transmembrane region" description="Helical" evidence="4">
    <location>
        <begin position="141"/>
        <end position="163"/>
    </location>
</feature>
<protein>
    <submittedName>
        <fullName evidence="6">MFS transporter</fullName>
    </submittedName>
</protein>
<evidence type="ECO:0000313" key="6">
    <source>
        <dbReference type="EMBL" id="RGM09810.1"/>
    </source>
</evidence>
<evidence type="ECO:0000259" key="5">
    <source>
        <dbReference type="PROSITE" id="PS50850"/>
    </source>
</evidence>
<dbReference type="PROSITE" id="PS50850">
    <property type="entry name" value="MFS"/>
    <property type="match status" value="1"/>
</dbReference>
<feature type="transmembrane region" description="Helical" evidence="4">
    <location>
        <begin position="236"/>
        <end position="257"/>
    </location>
</feature>
<dbReference type="PANTHER" id="PTHR23531">
    <property type="entry name" value="QUINOLENE RESISTANCE PROTEIN NORA"/>
    <property type="match status" value="1"/>
</dbReference>
<feature type="transmembrane region" description="Helical" evidence="4">
    <location>
        <begin position="79"/>
        <end position="98"/>
    </location>
</feature>
<dbReference type="PANTHER" id="PTHR23531:SF1">
    <property type="entry name" value="QUINOLENE RESISTANCE PROTEIN NORA"/>
    <property type="match status" value="1"/>
</dbReference>
<reference evidence="6 7" key="1">
    <citation type="submission" date="2018-08" db="EMBL/GenBank/DDBJ databases">
        <title>A genome reference for cultivated species of the human gut microbiota.</title>
        <authorList>
            <person name="Zou Y."/>
            <person name="Xue W."/>
            <person name="Luo G."/>
        </authorList>
    </citation>
    <scope>NUCLEOTIDE SEQUENCE [LARGE SCALE GENOMIC DNA]</scope>
    <source>
        <strain evidence="6 7">TF03-6</strain>
    </source>
</reference>
<name>A0A3E4UK14_BACSE</name>
<evidence type="ECO:0000256" key="4">
    <source>
        <dbReference type="SAM" id="Phobius"/>
    </source>
</evidence>
<dbReference type="Gene3D" id="1.20.1250.20">
    <property type="entry name" value="MFS general substrate transporter like domains"/>
    <property type="match status" value="1"/>
</dbReference>
<accession>A0A3E4UK14</accession>
<dbReference type="EMBL" id="QSSV01000028">
    <property type="protein sequence ID" value="RGM09810.1"/>
    <property type="molecule type" value="Genomic_DNA"/>
</dbReference>
<organism evidence="6 7">
    <name type="scientific">Bacteroides stercoris</name>
    <dbReference type="NCBI Taxonomy" id="46506"/>
    <lineage>
        <taxon>Bacteria</taxon>
        <taxon>Pseudomonadati</taxon>
        <taxon>Bacteroidota</taxon>
        <taxon>Bacteroidia</taxon>
        <taxon>Bacteroidales</taxon>
        <taxon>Bacteroidaceae</taxon>
        <taxon>Bacteroides</taxon>
    </lineage>
</organism>
<evidence type="ECO:0000313" key="7">
    <source>
        <dbReference type="Proteomes" id="UP000261223"/>
    </source>
</evidence>
<feature type="domain" description="Major facilitator superfamily (MFS) profile" evidence="5">
    <location>
        <begin position="13"/>
        <end position="325"/>
    </location>
</feature>
<dbReference type="InterPro" id="IPR036259">
    <property type="entry name" value="MFS_trans_sf"/>
</dbReference>
<feature type="transmembrane region" description="Helical" evidence="4">
    <location>
        <begin position="302"/>
        <end position="319"/>
    </location>
</feature>
<dbReference type="RefSeq" id="WP_117742468.1">
    <property type="nucleotide sequence ID" value="NZ_DAWEKG010000033.1"/>
</dbReference>
<keyword evidence="2 4" id="KW-1133">Transmembrane helix</keyword>
<dbReference type="AlphaFoldDB" id="A0A3E4UK14"/>
<dbReference type="Proteomes" id="UP000261223">
    <property type="component" value="Unassembled WGS sequence"/>
</dbReference>
<gene>
    <name evidence="6" type="ORF">DXC34_16405</name>
</gene>
<evidence type="ECO:0000256" key="3">
    <source>
        <dbReference type="ARBA" id="ARBA00023136"/>
    </source>
</evidence>
<dbReference type="SUPFAM" id="SSF103473">
    <property type="entry name" value="MFS general substrate transporter"/>
    <property type="match status" value="1"/>
</dbReference>
<keyword evidence="3 4" id="KW-0472">Membrane</keyword>
<dbReference type="InterPro" id="IPR011701">
    <property type="entry name" value="MFS"/>
</dbReference>
<dbReference type="InterPro" id="IPR052714">
    <property type="entry name" value="MFS_Exporter"/>
</dbReference>
<feature type="transmembrane region" description="Helical" evidence="4">
    <location>
        <begin position="169"/>
        <end position="189"/>
    </location>
</feature>
<feature type="transmembrane region" description="Helical" evidence="4">
    <location>
        <begin position="20"/>
        <end position="39"/>
    </location>
</feature>
<dbReference type="Pfam" id="PF07690">
    <property type="entry name" value="MFS_1"/>
    <property type="match status" value="1"/>
</dbReference>